<protein>
    <recommendedName>
        <fullName evidence="5">Helicase ATP-binding domain-containing protein</fullName>
    </recommendedName>
</protein>
<dbReference type="InterPro" id="IPR038718">
    <property type="entry name" value="SNF2-like_sf"/>
</dbReference>
<dbReference type="Gene3D" id="3.40.50.10810">
    <property type="entry name" value="Tandem AAA-ATPase domain"/>
    <property type="match status" value="1"/>
</dbReference>
<accession>L1IHR2</accession>
<dbReference type="PROSITE" id="PS51192">
    <property type="entry name" value="HELICASE_ATP_BIND_1"/>
    <property type="match status" value="1"/>
</dbReference>
<dbReference type="SUPFAM" id="SSF52540">
    <property type="entry name" value="P-loop containing nucleoside triphosphate hydrolases"/>
    <property type="match status" value="1"/>
</dbReference>
<comment type="subcellular location">
    <subcellularLocation>
        <location evidence="1">Plastid</location>
        <location evidence="1">Chloroplast</location>
    </subcellularLocation>
</comment>
<dbReference type="GeneID" id="17292386"/>
<evidence type="ECO:0000256" key="4">
    <source>
        <dbReference type="ARBA" id="ARBA00022840"/>
    </source>
</evidence>
<keyword evidence="8" id="KW-1185">Reference proteome</keyword>
<dbReference type="Pfam" id="PF00176">
    <property type="entry name" value="SNF2-rel_dom"/>
    <property type="match status" value="1"/>
</dbReference>
<dbReference type="eggNOG" id="KOG1001">
    <property type="taxonomic scope" value="Eukaryota"/>
</dbReference>
<feature type="domain" description="Helicase ATP-binding" evidence="5">
    <location>
        <begin position="1"/>
        <end position="164"/>
    </location>
</feature>
<reference evidence="6 8" key="1">
    <citation type="journal article" date="2012" name="Nature">
        <title>Algal genomes reveal evolutionary mosaicism and the fate of nucleomorphs.</title>
        <authorList>
            <consortium name="DOE Joint Genome Institute"/>
            <person name="Curtis B.A."/>
            <person name="Tanifuji G."/>
            <person name="Burki F."/>
            <person name="Gruber A."/>
            <person name="Irimia M."/>
            <person name="Maruyama S."/>
            <person name="Arias M.C."/>
            <person name="Ball S.G."/>
            <person name="Gile G.H."/>
            <person name="Hirakawa Y."/>
            <person name="Hopkins J.F."/>
            <person name="Kuo A."/>
            <person name="Rensing S.A."/>
            <person name="Schmutz J."/>
            <person name="Symeonidi A."/>
            <person name="Elias M."/>
            <person name="Eveleigh R.J."/>
            <person name="Herman E.K."/>
            <person name="Klute M.J."/>
            <person name="Nakayama T."/>
            <person name="Obornik M."/>
            <person name="Reyes-Prieto A."/>
            <person name="Armbrust E.V."/>
            <person name="Aves S.J."/>
            <person name="Beiko R.G."/>
            <person name="Coutinho P."/>
            <person name="Dacks J.B."/>
            <person name="Durnford D.G."/>
            <person name="Fast N.M."/>
            <person name="Green B.R."/>
            <person name="Grisdale C.J."/>
            <person name="Hempel F."/>
            <person name="Henrissat B."/>
            <person name="Hoppner M.P."/>
            <person name="Ishida K."/>
            <person name="Kim E."/>
            <person name="Koreny L."/>
            <person name="Kroth P.G."/>
            <person name="Liu Y."/>
            <person name="Malik S.B."/>
            <person name="Maier U.G."/>
            <person name="McRose D."/>
            <person name="Mock T."/>
            <person name="Neilson J.A."/>
            <person name="Onodera N.T."/>
            <person name="Poole A.M."/>
            <person name="Pritham E.J."/>
            <person name="Richards T.A."/>
            <person name="Rocap G."/>
            <person name="Roy S.W."/>
            <person name="Sarai C."/>
            <person name="Schaack S."/>
            <person name="Shirato S."/>
            <person name="Slamovits C.H."/>
            <person name="Spencer D.F."/>
            <person name="Suzuki S."/>
            <person name="Worden A.Z."/>
            <person name="Zauner S."/>
            <person name="Barry K."/>
            <person name="Bell C."/>
            <person name="Bharti A.K."/>
            <person name="Crow J.A."/>
            <person name="Grimwood J."/>
            <person name="Kramer R."/>
            <person name="Lindquist E."/>
            <person name="Lucas S."/>
            <person name="Salamov A."/>
            <person name="McFadden G.I."/>
            <person name="Lane C.E."/>
            <person name="Keeling P.J."/>
            <person name="Gray M.W."/>
            <person name="Grigoriev I.V."/>
            <person name="Archibald J.M."/>
        </authorList>
    </citation>
    <scope>NUCLEOTIDE SEQUENCE</scope>
    <source>
        <strain evidence="6 8">CCMP2712</strain>
    </source>
</reference>
<dbReference type="HOGENOM" id="CLU_1513326_0_0_1"/>
<evidence type="ECO:0000256" key="1">
    <source>
        <dbReference type="ARBA" id="ARBA00004229"/>
    </source>
</evidence>
<evidence type="ECO:0000313" key="7">
    <source>
        <dbReference type="EnsemblProtists" id="EKX35647"/>
    </source>
</evidence>
<keyword evidence="3" id="KW-0378">Hydrolase</keyword>
<reference evidence="8" key="2">
    <citation type="submission" date="2012-11" db="EMBL/GenBank/DDBJ databases">
        <authorList>
            <person name="Kuo A."/>
            <person name="Curtis B.A."/>
            <person name="Tanifuji G."/>
            <person name="Burki F."/>
            <person name="Gruber A."/>
            <person name="Irimia M."/>
            <person name="Maruyama S."/>
            <person name="Arias M.C."/>
            <person name="Ball S.G."/>
            <person name="Gile G.H."/>
            <person name="Hirakawa Y."/>
            <person name="Hopkins J.F."/>
            <person name="Rensing S.A."/>
            <person name="Schmutz J."/>
            <person name="Symeonidi A."/>
            <person name="Elias M."/>
            <person name="Eveleigh R.J."/>
            <person name="Herman E.K."/>
            <person name="Klute M.J."/>
            <person name="Nakayama T."/>
            <person name="Obornik M."/>
            <person name="Reyes-Prieto A."/>
            <person name="Armbrust E.V."/>
            <person name="Aves S.J."/>
            <person name="Beiko R.G."/>
            <person name="Coutinho P."/>
            <person name="Dacks J.B."/>
            <person name="Durnford D.G."/>
            <person name="Fast N.M."/>
            <person name="Green B.R."/>
            <person name="Grisdale C."/>
            <person name="Hempe F."/>
            <person name="Henrissat B."/>
            <person name="Hoppner M.P."/>
            <person name="Ishida K.-I."/>
            <person name="Kim E."/>
            <person name="Koreny L."/>
            <person name="Kroth P.G."/>
            <person name="Liu Y."/>
            <person name="Malik S.-B."/>
            <person name="Maier U.G."/>
            <person name="McRose D."/>
            <person name="Mock T."/>
            <person name="Neilson J.A."/>
            <person name="Onodera N.T."/>
            <person name="Poole A.M."/>
            <person name="Pritham E.J."/>
            <person name="Richards T.A."/>
            <person name="Rocap G."/>
            <person name="Roy S.W."/>
            <person name="Sarai C."/>
            <person name="Schaack S."/>
            <person name="Shirato S."/>
            <person name="Slamovits C.H."/>
            <person name="Spencer D.F."/>
            <person name="Suzuki S."/>
            <person name="Worden A.Z."/>
            <person name="Zauner S."/>
            <person name="Barry K."/>
            <person name="Bell C."/>
            <person name="Bharti A.K."/>
            <person name="Crow J.A."/>
            <person name="Grimwood J."/>
            <person name="Kramer R."/>
            <person name="Lindquist E."/>
            <person name="Lucas S."/>
            <person name="Salamov A."/>
            <person name="McFadden G.I."/>
            <person name="Lane C.E."/>
            <person name="Keeling P.J."/>
            <person name="Gray M.W."/>
            <person name="Grigoriev I.V."/>
            <person name="Archibald J.M."/>
        </authorList>
    </citation>
    <scope>NUCLEOTIDE SEQUENCE</scope>
    <source>
        <strain evidence="8">CCMP2712</strain>
    </source>
</reference>
<dbReference type="OrthoDB" id="423559at2759"/>
<evidence type="ECO:0000256" key="3">
    <source>
        <dbReference type="ARBA" id="ARBA00022801"/>
    </source>
</evidence>
<dbReference type="KEGG" id="gtt:GUITHDRAFT_79528"/>
<dbReference type="RefSeq" id="XP_005822627.1">
    <property type="nucleotide sequence ID" value="XM_005822570.1"/>
</dbReference>
<evidence type="ECO:0000313" key="6">
    <source>
        <dbReference type="EMBL" id="EKX35647.1"/>
    </source>
</evidence>
<proteinExistence type="predicted"/>
<dbReference type="GO" id="GO:0009507">
    <property type="term" value="C:chloroplast"/>
    <property type="evidence" value="ECO:0007669"/>
    <property type="project" value="UniProtKB-SubCell"/>
</dbReference>
<name>L1IHR2_GUITC</name>
<dbReference type="GO" id="GO:0005524">
    <property type="term" value="F:ATP binding"/>
    <property type="evidence" value="ECO:0007669"/>
    <property type="project" value="UniProtKB-KW"/>
</dbReference>
<dbReference type="InterPro" id="IPR050628">
    <property type="entry name" value="SNF2_RAD54_helicase_TF"/>
</dbReference>
<dbReference type="InterPro" id="IPR000330">
    <property type="entry name" value="SNF2_N"/>
</dbReference>
<gene>
    <name evidence="6" type="ORF">GUITHDRAFT_79528</name>
</gene>
<evidence type="ECO:0000313" key="8">
    <source>
        <dbReference type="Proteomes" id="UP000011087"/>
    </source>
</evidence>
<dbReference type="STRING" id="905079.L1IHR2"/>
<evidence type="ECO:0000259" key="5">
    <source>
        <dbReference type="PROSITE" id="PS51192"/>
    </source>
</evidence>
<organism evidence="6">
    <name type="scientific">Guillardia theta (strain CCMP2712)</name>
    <name type="common">Cryptophyte</name>
    <dbReference type="NCBI Taxonomy" id="905079"/>
    <lineage>
        <taxon>Eukaryota</taxon>
        <taxon>Cryptophyceae</taxon>
        <taxon>Pyrenomonadales</taxon>
        <taxon>Geminigeraceae</taxon>
        <taxon>Guillardia</taxon>
    </lineage>
</organism>
<dbReference type="GO" id="GO:0006281">
    <property type="term" value="P:DNA repair"/>
    <property type="evidence" value="ECO:0007669"/>
    <property type="project" value="TreeGrafter"/>
</dbReference>
<dbReference type="Proteomes" id="UP000011087">
    <property type="component" value="Unassembled WGS sequence"/>
</dbReference>
<dbReference type="AlphaFoldDB" id="L1IHR2"/>
<dbReference type="PaxDb" id="55529-EKX35647"/>
<dbReference type="GO" id="GO:0008094">
    <property type="term" value="F:ATP-dependent activity, acting on DNA"/>
    <property type="evidence" value="ECO:0007669"/>
    <property type="project" value="TreeGrafter"/>
</dbReference>
<keyword evidence="4" id="KW-0067">ATP-binding</keyword>
<dbReference type="GO" id="GO:0005634">
    <property type="term" value="C:nucleus"/>
    <property type="evidence" value="ECO:0007669"/>
    <property type="project" value="TreeGrafter"/>
</dbReference>
<dbReference type="InterPro" id="IPR027417">
    <property type="entry name" value="P-loop_NTPase"/>
</dbReference>
<keyword evidence="2" id="KW-0547">Nucleotide-binding</keyword>
<dbReference type="InterPro" id="IPR014001">
    <property type="entry name" value="Helicase_ATP-bd"/>
</dbReference>
<dbReference type="EnsemblProtists" id="EKX35647">
    <property type="protein sequence ID" value="EKX35647"/>
    <property type="gene ID" value="GUITHDRAFT_79528"/>
</dbReference>
<dbReference type="PANTHER" id="PTHR45626">
    <property type="entry name" value="TRANSCRIPTION TERMINATION FACTOR 2-RELATED"/>
    <property type="match status" value="1"/>
</dbReference>
<evidence type="ECO:0000256" key="2">
    <source>
        <dbReference type="ARBA" id="ARBA00022741"/>
    </source>
</evidence>
<sequence>MTTTILHSKYPQRSCNVSSRSLSDYDVVVTSYETLRNLYQRWLLHRSATRVKKDGEFACGSYHLSSLLCCTGRRSSKHHLSSLLCCTGRRSSKQDIIGDESIDIFDTRWWRVILDEARWIKNRRTTSHRACRQLTAINRWCLAATPLQNDVDDIQPLLQFLRVEPLDKYSTWLTYVKK</sequence>
<dbReference type="EMBL" id="JH993086">
    <property type="protein sequence ID" value="EKX35647.1"/>
    <property type="molecule type" value="Genomic_DNA"/>
</dbReference>
<reference evidence="7" key="3">
    <citation type="submission" date="2016-03" db="UniProtKB">
        <authorList>
            <consortium name="EnsemblProtists"/>
        </authorList>
    </citation>
    <scope>IDENTIFICATION</scope>
</reference>
<dbReference type="GO" id="GO:0016787">
    <property type="term" value="F:hydrolase activity"/>
    <property type="evidence" value="ECO:0007669"/>
    <property type="project" value="UniProtKB-KW"/>
</dbReference>